<gene>
    <name evidence="2" type="ORF">H206_06301</name>
</gene>
<keyword evidence="1" id="KW-1133">Transmembrane helix</keyword>
<evidence type="ECO:0000256" key="1">
    <source>
        <dbReference type="SAM" id="Phobius"/>
    </source>
</evidence>
<reference evidence="2 3" key="1">
    <citation type="submission" date="2017-01" db="EMBL/GenBank/DDBJ databases">
        <title>The cable genome- insights into the physiology and evolution of filamentous bacteria capable of sulfide oxidation via long distance electron transfer.</title>
        <authorList>
            <person name="Schreiber L."/>
            <person name="Bjerg J.T."/>
            <person name="Boggild A."/>
            <person name="Van De Vossenberg J."/>
            <person name="Meysman F."/>
            <person name="Nielsen L.P."/>
            <person name="Schramm A."/>
            <person name="Kjeldsen K.U."/>
        </authorList>
    </citation>
    <scope>NUCLEOTIDE SEQUENCE [LARGE SCALE GENOMIC DNA]</scope>
    <source>
        <strain evidence="2">MCF</strain>
    </source>
</reference>
<dbReference type="AlphaFoldDB" id="A0A3S3QL60"/>
<keyword evidence="3" id="KW-1185">Reference proteome</keyword>
<feature type="transmembrane region" description="Helical" evidence="1">
    <location>
        <begin position="23"/>
        <end position="47"/>
    </location>
</feature>
<evidence type="ECO:0008006" key="4">
    <source>
        <dbReference type="Google" id="ProtNLM"/>
    </source>
</evidence>
<comment type="caution">
    <text evidence="2">The sequence shown here is derived from an EMBL/GenBank/DDBJ whole genome shotgun (WGS) entry which is preliminary data.</text>
</comment>
<organism evidence="2 3">
    <name type="scientific">Candidatus Electrothrix aarhusensis</name>
    <dbReference type="NCBI Taxonomy" id="1859131"/>
    <lineage>
        <taxon>Bacteria</taxon>
        <taxon>Pseudomonadati</taxon>
        <taxon>Thermodesulfobacteriota</taxon>
        <taxon>Desulfobulbia</taxon>
        <taxon>Desulfobulbales</taxon>
        <taxon>Desulfobulbaceae</taxon>
        <taxon>Candidatus Electrothrix</taxon>
    </lineage>
</organism>
<evidence type="ECO:0000313" key="2">
    <source>
        <dbReference type="EMBL" id="RWX47555.1"/>
    </source>
</evidence>
<protein>
    <recommendedName>
        <fullName evidence="4">DUF2892 domain-containing protein</fullName>
    </recommendedName>
</protein>
<sequence length="104" mass="11635">MKEETIHPQMGWIPTKNKITRRFIMIVTDWIHSIAGFFIIVGLALGFDCGGNPIFVHQYFLFLPLFVGLNLFQFGFTKFCPLGIILKKLGVPETRQGGGGCCGK</sequence>
<keyword evidence="1" id="KW-0812">Transmembrane</keyword>
<feature type="transmembrane region" description="Helical" evidence="1">
    <location>
        <begin position="59"/>
        <end position="86"/>
    </location>
</feature>
<proteinExistence type="predicted"/>
<evidence type="ECO:0000313" key="3">
    <source>
        <dbReference type="Proteomes" id="UP000287853"/>
    </source>
</evidence>
<dbReference type="Gene3D" id="6.10.140.1340">
    <property type="match status" value="1"/>
</dbReference>
<name>A0A3S3QL60_9BACT</name>
<accession>A0A3S3QL60</accession>
<keyword evidence="1" id="KW-0472">Membrane</keyword>
<dbReference type="EMBL" id="MTKO01000032">
    <property type="protein sequence ID" value="RWX47555.1"/>
    <property type="molecule type" value="Genomic_DNA"/>
</dbReference>
<dbReference type="Proteomes" id="UP000287853">
    <property type="component" value="Unassembled WGS sequence"/>
</dbReference>